<evidence type="ECO:0000259" key="4">
    <source>
        <dbReference type="PROSITE" id="PS50893"/>
    </source>
</evidence>
<dbReference type="RefSeq" id="WP_142659389.1">
    <property type="nucleotide sequence ID" value="NZ_CABFVA020000016.1"/>
</dbReference>
<keyword evidence="6" id="KW-1185">Reference proteome</keyword>
<dbReference type="InterPro" id="IPR003593">
    <property type="entry name" value="AAA+_ATPase"/>
</dbReference>
<dbReference type="EMBL" id="CABFVA020000016">
    <property type="protein sequence ID" value="VVM05216.1"/>
    <property type="molecule type" value="Genomic_DNA"/>
</dbReference>
<evidence type="ECO:0000256" key="1">
    <source>
        <dbReference type="ARBA" id="ARBA00022448"/>
    </source>
</evidence>
<dbReference type="Proteomes" id="UP000334923">
    <property type="component" value="Unassembled WGS sequence"/>
</dbReference>
<feature type="domain" description="ABC transporter" evidence="4">
    <location>
        <begin position="3"/>
        <end position="238"/>
    </location>
</feature>
<evidence type="ECO:0000256" key="3">
    <source>
        <dbReference type="ARBA" id="ARBA00022840"/>
    </source>
</evidence>
<dbReference type="PANTHER" id="PTHR43023:SF3">
    <property type="entry name" value="PROTEIN TRIGALACTOSYLDIACYLGLYCEROL 3, CHLOROPLASTIC"/>
    <property type="match status" value="1"/>
</dbReference>
<dbReference type="Pfam" id="PF00005">
    <property type="entry name" value="ABC_tran"/>
    <property type="match status" value="1"/>
</dbReference>
<dbReference type="GO" id="GO:0016887">
    <property type="term" value="F:ATP hydrolysis activity"/>
    <property type="evidence" value="ECO:0007669"/>
    <property type="project" value="InterPro"/>
</dbReference>
<dbReference type="PROSITE" id="PS50893">
    <property type="entry name" value="ABC_TRANSPORTER_2"/>
    <property type="match status" value="1"/>
</dbReference>
<evidence type="ECO:0000256" key="2">
    <source>
        <dbReference type="ARBA" id="ARBA00022741"/>
    </source>
</evidence>
<proteinExistence type="predicted"/>
<dbReference type="EC" id="3.6.3.25" evidence="5"/>
<dbReference type="InterPro" id="IPR003439">
    <property type="entry name" value="ABC_transporter-like_ATP-bd"/>
</dbReference>
<dbReference type="OrthoDB" id="9772862at2"/>
<organism evidence="5 6">
    <name type="scientific">Methylacidimicrobium tartarophylax</name>
    <dbReference type="NCBI Taxonomy" id="1041768"/>
    <lineage>
        <taxon>Bacteria</taxon>
        <taxon>Pseudomonadati</taxon>
        <taxon>Verrucomicrobiota</taxon>
        <taxon>Methylacidimicrobium</taxon>
    </lineage>
</organism>
<dbReference type="SMART" id="SM00382">
    <property type="entry name" value="AAA"/>
    <property type="match status" value="1"/>
</dbReference>
<keyword evidence="1" id="KW-0813">Transport</keyword>
<keyword evidence="5" id="KW-0378">Hydrolase</keyword>
<dbReference type="InterPro" id="IPR027417">
    <property type="entry name" value="P-loop_NTPase"/>
</dbReference>
<keyword evidence="2" id="KW-0547">Nucleotide-binding</keyword>
<keyword evidence="3 5" id="KW-0067">ATP-binding</keyword>
<name>A0A5E6M7C7_9BACT</name>
<dbReference type="PROSITE" id="PS00211">
    <property type="entry name" value="ABC_TRANSPORTER_1"/>
    <property type="match status" value="1"/>
</dbReference>
<sequence>MVLRLVEVTKTLGTQQVLEGVNLEVAPKERLCVVGRSGAGKSVLLRLILGLIKPDSGEIWYGETNLVPLRDRELAPLRREMGMVFQNGALFDFMNVEDNVAFALRERRRPESEIREKVSRILERLFLKGHEKKMPAELSGGMRKRVALARAIISRPKLIFYDEPTAGLDPIGSTEITDLIRCLNEEFGATTIVVTHDMRSVEQIAQQVAFLHAGRIYHAGCAEEFLSSEDPVVKAFVHGLIEEPTVGAG</sequence>
<dbReference type="SUPFAM" id="SSF52540">
    <property type="entry name" value="P-loop containing nucleoside triphosphate hydrolases"/>
    <property type="match status" value="1"/>
</dbReference>
<protein>
    <submittedName>
        <fullName evidence="5">Sulfate transport system ATP-binding protein</fullName>
        <ecNumber evidence="5">3.6.3.25</ecNumber>
    </submittedName>
</protein>
<dbReference type="AlphaFoldDB" id="A0A5E6M7C7"/>
<accession>A0A5E6M7C7</accession>
<evidence type="ECO:0000313" key="5">
    <source>
        <dbReference type="EMBL" id="VVM05216.1"/>
    </source>
</evidence>
<dbReference type="GO" id="GO:0005524">
    <property type="term" value="F:ATP binding"/>
    <property type="evidence" value="ECO:0007669"/>
    <property type="project" value="UniProtKB-KW"/>
</dbReference>
<reference evidence="5 6" key="1">
    <citation type="submission" date="2019-09" db="EMBL/GenBank/DDBJ databases">
        <authorList>
            <person name="Cremers G."/>
        </authorList>
    </citation>
    <scope>NUCLEOTIDE SEQUENCE [LARGE SCALE GENOMIC DNA]</scope>
    <source>
        <strain evidence="5">4A</strain>
    </source>
</reference>
<gene>
    <name evidence="5" type="primary">cysA</name>
    <name evidence="5" type="ORF">MAMT_00514</name>
</gene>
<dbReference type="PANTHER" id="PTHR43023">
    <property type="entry name" value="PROTEIN TRIGALACTOSYLDIACYLGLYCEROL 3, CHLOROPLASTIC"/>
    <property type="match status" value="1"/>
</dbReference>
<evidence type="ECO:0000313" key="6">
    <source>
        <dbReference type="Proteomes" id="UP000334923"/>
    </source>
</evidence>
<dbReference type="InterPro" id="IPR017871">
    <property type="entry name" value="ABC_transporter-like_CS"/>
</dbReference>
<dbReference type="Gene3D" id="3.40.50.300">
    <property type="entry name" value="P-loop containing nucleotide triphosphate hydrolases"/>
    <property type="match status" value="1"/>
</dbReference>